<organism evidence="2 3">
    <name type="scientific">Ramlibacter alkalitolerans</name>
    <dbReference type="NCBI Taxonomy" id="2039631"/>
    <lineage>
        <taxon>Bacteria</taxon>
        <taxon>Pseudomonadati</taxon>
        <taxon>Pseudomonadota</taxon>
        <taxon>Betaproteobacteria</taxon>
        <taxon>Burkholderiales</taxon>
        <taxon>Comamonadaceae</taxon>
        <taxon>Ramlibacter</taxon>
    </lineage>
</organism>
<dbReference type="CDD" id="cd10146">
    <property type="entry name" value="LabA_like_C"/>
    <property type="match status" value="1"/>
</dbReference>
<dbReference type="PROSITE" id="PS51644">
    <property type="entry name" value="HTH_OST"/>
    <property type="match status" value="1"/>
</dbReference>
<name>A0ABS1JUW8_9BURK</name>
<comment type="caution">
    <text evidence="2">The sequence shown here is derived from an EMBL/GenBank/DDBJ whole genome shotgun (WGS) entry which is preliminary data.</text>
</comment>
<dbReference type="RefSeq" id="WP_201692586.1">
    <property type="nucleotide sequence ID" value="NZ_JAEQND010000014.1"/>
</dbReference>
<reference evidence="2 3" key="1">
    <citation type="journal article" date="2017" name="Int. J. Syst. Evol. Microbiol.">
        <title>Ramlibacter alkalitolerans sp. nov., alkali-tolerant bacterium isolated from soil of ginseng.</title>
        <authorList>
            <person name="Lee D.H."/>
            <person name="Cha C.J."/>
        </authorList>
    </citation>
    <scope>NUCLEOTIDE SEQUENCE [LARGE SCALE GENOMIC DNA]</scope>
    <source>
        <strain evidence="2 3">KACC 19305</strain>
    </source>
</reference>
<dbReference type="Proteomes" id="UP000622707">
    <property type="component" value="Unassembled WGS sequence"/>
</dbReference>
<dbReference type="PANTHER" id="PTHR35811">
    <property type="entry name" value="SLR1870 PROTEIN"/>
    <property type="match status" value="1"/>
</dbReference>
<sequence>MFNVDAAEGRTVALYWDFENIHAGLCEEREPGSYRNPDARFRPQDPLVNVQAVVDLAASFGPIAINRAYCNWQFYGRYRDALLQNAVELVQLFPPGGAAKNGADIKLCLDATEDIGRFAHIGTVIIVGGDSDFMPVSQKIKAAGRTLIGVGTRKATNRHWAKSCHEFRYYENLVEVRAEAAPPALPAEQPAIDSAVADVPVLGNPELPAAEGEAVESSSPTPEGHVDLIRRALRLLSEKHGDPWINKATILPMVKRLDPTFDVTDHGYTSFSGMLKELDELVEVRKGEYDQQVRLR</sequence>
<dbReference type="Pfam" id="PF01936">
    <property type="entry name" value="NYN"/>
    <property type="match status" value="1"/>
</dbReference>
<gene>
    <name evidence="2" type="ORF">JI746_22810</name>
</gene>
<dbReference type="PANTHER" id="PTHR35811:SF1">
    <property type="entry name" value="HTH OST-TYPE DOMAIN-CONTAINING PROTEIN"/>
    <property type="match status" value="1"/>
</dbReference>
<dbReference type="InterPro" id="IPR025605">
    <property type="entry name" value="OST-HTH/LOTUS_dom"/>
</dbReference>
<dbReference type="InterPro" id="IPR021139">
    <property type="entry name" value="NYN"/>
</dbReference>
<proteinExistence type="predicted"/>
<dbReference type="Pfam" id="PF12872">
    <property type="entry name" value="OST-HTH"/>
    <property type="match status" value="1"/>
</dbReference>
<dbReference type="CDD" id="cd11297">
    <property type="entry name" value="PIN_LabA-like_N_1"/>
    <property type="match status" value="1"/>
</dbReference>
<accession>A0ABS1JUW8</accession>
<evidence type="ECO:0000313" key="3">
    <source>
        <dbReference type="Proteomes" id="UP000622707"/>
    </source>
</evidence>
<dbReference type="Gene3D" id="3.40.50.1010">
    <property type="entry name" value="5'-nuclease"/>
    <property type="match status" value="1"/>
</dbReference>
<dbReference type="Gene3D" id="3.30.420.610">
    <property type="entry name" value="LOTUS domain-like"/>
    <property type="match status" value="1"/>
</dbReference>
<dbReference type="EMBL" id="JAEQND010000014">
    <property type="protein sequence ID" value="MBL0427956.1"/>
    <property type="molecule type" value="Genomic_DNA"/>
</dbReference>
<feature type="domain" description="HTH OST-type" evidence="1">
    <location>
        <begin position="225"/>
        <end position="296"/>
    </location>
</feature>
<protein>
    <submittedName>
        <fullName evidence="2">NYN domain-containing protein</fullName>
    </submittedName>
</protein>
<evidence type="ECO:0000259" key="1">
    <source>
        <dbReference type="PROSITE" id="PS51644"/>
    </source>
</evidence>
<evidence type="ECO:0000313" key="2">
    <source>
        <dbReference type="EMBL" id="MBL0427956.1"/>
    </source>
</evidence>
<keyword evidence="3" id="KW-1185">Reference proteome</keyword>
<dbReference type="InterPro" id="IPR041966">
    <property type="entry name" value="LOTUS-like"/>
</dbReference>